<dbReference type="PROSITE" id="PS50103">
    <property type="entry name" value="ZF_C3H1"/>
    <property type="match status" value="2"/>
</dbReference>
<evidence type="ECO:0000256" key="6">
    <source>
        <dbReference type="SAM" id="MobiDB-lite"/>
    </source>
</evidence>
<evidence type="ECO:0000256" key="2">
    <source>
        <dbReference type="ARBA" id="ARBA00022737"/>
    </source>
</evidence>
<reference evidence="10" key="2">
    <citation type="submission" date="2020-12" db="UniProtKB">
        <authorList>
            <consortium name="WormBaseParasite"/>
        </authorList>
    </citation>
    <scope>IDENTIFICATION</scope>
</reference>
<dbReference type="GO" id="GO:0043186">
    <property type="term" value="C:P granule"/>
    <property type="evidence" value="ECO:0007669"/>
    <property type="project" value="UniProtKB-ARBA"/>
</dbReference>
<dbReference type="OrthoDB" id="410307at2759"/>
<feature type="domain" description="C3H1-type" evidence="7">
    <location>
        <begin position="83"/>
        <end position="111"/>
    </location>
</feature>
<dbReference type="AlphaFoldDB" id="A0A090L0P8"/>
<dbReference type="PANTHER" id="PTHR12547">
    <property type="entry name" value="CCCH ZINC FINGER/TIS11-RELATED"/>
    <property type="match status" value="1"/>
</dbReference>
<keyword evidence="4 5" id="KW-0862">Zinc</keyword>
<sequence>MNREPTRDKKDNKDKKDDTDGRFYIKDLGESVFTSLRELNLMSYNEATHFANLIVEKVKKKNVPKERNKNNEDNKPKSNRGGFYKTKLCEFYERKGVCRFRDRCYYAHGINELRKRAYSYYNTKSDKVCHYYKQGYCSKGLSCKYIHKADESDDEFYHSTSSFKRSKNYHYDFPSYGNNENCRFYHSYGPNAMPKPKNGSKAFKSSRTYFDREKAPENENKSSRGGNKGSRSESKSSRNESKSSKSKIKIKSEV</sequence>
<evidence type="ECO:0000259" key="7">
    <source>
        <dbReference type="PROSITE" id="PS50103"/>
    </source>
</evidence>
<dbReference type="SUPFAM" id="SSF90229">
    <property type="entry name" value="CCCH zinc finger"/>
    <property type="match status" value="2"/>
</dbReference>
<feature type="zinc finger region" description="C3H1-type" evidence="5">
    <location>
        <begin position="83"/>
        <end position="111"/>
    </location>
</feature>
<feature type="domain" description="C3H1-type" evidence="7">
    <location>
        <begin position="123"/>
        <end position="150"/>
    </location>
</feature>
<dbReference type="GO" id="GO:0003729">
    <property type="term" value="F:mRNA binding"/>
    <property type="evidence" value="ECO:0007669"/>
    <property type="project" value="InterPro"/>
</dbReference>
<keyword evidence="3 5" id="KW-0863">Zinc-finger</keyword>
<dbReference type="Gene3D" id="4.10.1000.10">
    <property type="entry name" value="Zinc finger, CCCH-type"/>
    <property type="match status" value="2"/>
</dbReference>
<reference evidence="8 9" key="1">
    <citation type="submission" date="2014-09" db="EMBL/GenBank/DDBJ databases">
        <authorList>
            <person name="Martin A.A."/>
        </authorList>
    </citation>
    <scope>NUCLEOTIDE SEQUENCE</scope>
    <source>
        <strain evidence="9">ED321</strain>
        <strain evidence="8">ED321 Heterogonic</strain>
    </source>
</reference>
<dbReference type="WormBase" id="SRAE_1000161700">
    <property type="protein sequence ID" value="SRP12393"/>
    <property type="gene ID" value="WBGene00258225"/>
</dbReference>
<organism evidence="8">
    <name type="scientific">Strongyloides ratti</name>
    <name type="common">Parasitic roundworm</name>
    <dbReference type="NCBI Taxonomy" id="34506"/>
    <lineage>
        <taxon>Eukaryota</taxon>
        <taxon>Metazoa</taxon>
        <taxon>Ecdysozoa</taxon>
        <taxon>Nematoda</taxon>
        <taxon>Chromadorea</taxon>
        <taxon>Rhabditida</taxon>
        <taxon>Tylenchina</taxon>
        <taxon>Panagrolaimomorpha</taxon>
        <taxon>Strongyloidoidea</taxon>
        <taxon>Strongyloididae</taxon>
        <taxon>Strongyloides</taxon>
    </lineage>
</organism>
<dbReference type="EMBL" id="LN609528">
    <property type="protein sequence ID" value="CEF63355.1"/>
    <property type="molecule type" value="Genomic_DNA"/>
</dbReference>
<dbReference type="RefSeq" id="XP_024502557.1">
    <property type="nucleotide sequence ID" value="XM_024648595.1"/>
</dbReference>
<feature type="compositionally biased region" description="Basic residues" evidence="6">
    <location>
        <begin position="244"/>
        <end position="254"/>
    </location>
</feature>
<dbReference type="SMART" id="SM00356">
    <property type="entry name" value="ZnF_C3H1"/>
    <property type="match status" value="2"/>
</dbReference>
<name>A0A090L0P8_STRRB</name>
<feature type="compositionally biased region" description="Basic and acidic residues" evidence="6">
    <location>
        <begin position="230"/>
        <end position="243"/>
    </location>
</feature>
<keyword evidence="2" id="KW-0677">Repeat</keyword>
<dbReference type="STRING" id="34506.A0A090L0P8"/>
<evidence type="ECO:0000256" key="1">
    <source>
        <dbReference type="ARBA" id="ARBA00022723"/>
    </source>
</evidence>
<evidence type="ECO:0000256" key="3">
    <source>
        <dbReference type="ARBA" id="ARBA00022771"/>
    </source>
</evidence>
<protein>
    <submittedName>
        <fullName evidence="8 10">Zinc finger, CCCH-type domain-containing protein</fullName>
    </submittedName>
</protein>
<evidence type="ECO:0000256" key="5">
    <source>
        <dbReference type="PROSITE-ProRule" id="PRU00723"/>
    </source>
</evidence>
<gene>
    <name evidence="8 10 11" type="ORF">SRAE_1000161700</name>
</gene>
<dbReference type="FunFam" id="4.10.1000.10:FF:000003">
    <property type="entry name" value="Zinc finger CCCH domain-containing protein"/>
    <property type="match status" value="1"/>
</dbReference>
<dbReference type="WBParaSite" id="SRAE_1000161700.1">
    <property type="protein sequence ID" value="SRAE_1000161700.1"/>
    <property type="gene ID" value="WBGene00258225"/>
</dbReference>
<feature type="region of interest" description="Disordered" evidence="6">
    <location>
        <begin position="193"/>
        <end position="254"/>
    </location>
</feature>
<dbReference type="PANTHER" id="PTHR12547:SF18">
    <property type="entry name" value="PROTEIN TIS11"/>
    <property type="match status" value="1"/>
</dbReference>
<evidence type="ECO:0000313" key="8">
    <source>
        <dbReference type="EMBL" id="CEF63355.1"/>
    </source>
</evidence>
<dbReference type="Pfam" id="PF00642">
    <property type="entry name" value="zf-CCCH"/>
    <property type="match status" value="2"/>
</dbReference>
<dbReference type="Proteomes" id="UP000035682">
    <property type="component" value="Unplaced"/>
</dbReference>
<keyword evidence="1 5" id="KW-0479">Metal-binding</keyword>
<accession>A0A090L0P8</accession>
<dbReference type="InterPro" id="IPR036855">
    <property type="entry name" value="Znf_CCCH_sf"/>
</dbReference>
<proteinExistence type="predicted"/>
<dbReference type="InterPro" id="IPR045877">
    <property type="entry name" value="ZFP36-like"/>
</dbReference>
<dbReference type="GO" id="GO:0008270">
    <property type="term" value="F:zinc ion binding"/>
    <property type="evidence" value="ECO:0007669"/>
    <property type="project" value="UniProtKB-KW"/>
</dbReference>
<evidence type="ECO:0000313" key="9">
    <source>
        <dbReference type="Proteomes" id="UP000035682"/>
    </source>
</evidence>
<evidence type="ECO:0000313" key="10">
    <source>
        <dbReference type="WBParaSite" id="SRAE_1000161700.1"/>
    </source>
</evidence>
<evidence type="ECO:0000313" key="11">
    <source>
        <dbReference type="WormBase" id="SRAE_1000161700"/>
    </source>
</evidence>
<feature type="zinc finger region" description="C3H1-type" evidence="5">
    <location>
        <begin position="123"/>
        <end position="150"/>
    </location>
</feature>
<dbReference type="GO" id="GO:0010468">
    <property type="term" value="P:regulation of gene expression"/>
    <property type="evidence" value="ECO:0007669"/>
    <property type="project" value="UniProtKB-ARBA"/>
</dbReference>
<dbReference type="GeneID" id="36375720"/>
<evidence type="ECO:0000256" key="4">
    <source>
        <dbReference type="ARBA" id="ARBA00022833"/>
    </source>
</evidence>
<feature type="compositionally biased region" description="Basic and acidic residues" evidence="6">
    <location>
        <begin position="209"/>
        <end position="222"/>
    </location>
</feature>
<keyword evidence="9" id="KW-1185">Reference proteome</keyword>
<dbReference type="InterPro" id="IPR000571">
    <property type="entry name" value="Znf_CCCH"/>
</dbReference>
<dbReference type="CTD" id="36375720"/>
<dbReference type="GO" id="GO:0051252">
    <property type="term" value="P:regulation of RNA metabolic process"/>
    <property type="evidence" value="ECO:0007669"/>
    <property type="project" value="UniProtKB-ARBA"/>
</dbReference>